<reference evidence="1" key="1">
    <citation type="submission" date="2016-04" db="EMBL/GenBank/DDBJ databases">
        <authorList>
            <person name="Nguyen H.D."/>
            <person name="Kesanakurti P."/>
            <person name="Cullis J."/>
            <person name="Levesque C.A."/>
            <person name="Hambleton S."/>
        </authorList>
    </citation>
    <scope>NUCLEOTIDE SEQUENCE</scope>
    <source>
        <strain evidence="1">DAOMC 238032</strain>
    </source>
</reference>
<reference evidence="1" key="2">
    <citation type="journal article" date="2019" name="IMA Fungus">
        <title>Genome sequencing and comparison of five Tilletia species to identify candidate genes for the detection of regulated species infecting wheat.</title>
        <authorList>
            <person name="Nguyen H.D.T."/>
            <person name="Sultana T."/>
            <person name="Kesanakurti P."/>
            <person name="Hambleton S."/>
        </authorList>
    </citation>
    <scope>NUCLEOTIDE SEQUENCE</scope>
    <source>
        <strain evidence="1">DAOMC 238032</strain>
    </source>
</reference>
<gene>
    <name evidence="1" type="ORF">A4X03_0g8386</name>
</gene>
<accession>A0A177T456</accession>
<evidence type="ECO:0000313" key="1">
    <source>
        <dbReference type="EMBL" id="KAE8240761.1"/>
    </source>
</evidence>
<name>A0A177T456_9BASI</name>
<dbReference type="EMBL" id="LWDD02002492">
    <property type="protein sequence ID" value="KAE8240761.1"/>
    <property type="molecule type" value="Genomic_DNA"/>
</dbReference>
<evidence type="ECO:0000313" key="2">
    <source>
        <dbReference type="Proteomes" id="UP000077671"/>
    </source>
</evidence>
<proteinExistence type="predicted"/>
<comment type="caution">
    <text evidence="1">The sequence shown here is derived from an EMBL/GenBank/DDBJ whole genome shotgun (WGS) entry which is preliminary data.</text>
</comment>
<sequence>MLNPTSFIRLLITAAAVLPLIVTALPGVDPVNNRRGGAKLSSYHGNISTSTPILVRDASAGGACNTAADCGSDAPMCEFPWVFEPSPYNQPQRVCMLAINYQGCNSDSQCTTHNCITGADQPICFPDDGGCTANSCPQIPTTDMRCRYDYDCTGRGRCGKGSDVRNNGVSLEGFCLIAGNNPCTESAECSSGTCQANNFCAKDNVLGLPAPNDYTCGSNFRPTSFSYVASTELADGSFTISPIFYNYRYCGWNDQNAICSQNSECKSGLCLVSPYNDGEKRCGMGADIGQLCLRDADCHSQRCAHTKGVSHTSCTYQPVGGGCSMPSQCGSNKCTYSKCQAADVGGKCYYSSDCSTSNCSNGICGFLGATTTTTTATTATTTTASTASAPSTTDSTATSTSSSATTTSTSTTTLTSTGSTTTAASTSTSISTPTSSMSTSTSTSTTTTTTPKISTTTTSVSTASTSKPSSSTTSTTSKASG</sequence>
<organism evidence="1 2">
    <name type="scientific">Tilletia caries</name>
    <name type="common">wheat bunt fungus</name>
    <dbReference type="NCBI Taxonomy" id="13290"/>
    <lineage>
        <taxon>Eukaryota</taxon>
        <taxon>Fungi</taxon>
        <taxon>Dikarya</taxon>
        <taxon>Basidiomycota</taxon>
        <taxon>Ustilaginomycotina</taxon>
        <taxon>Exobasidiomycetes</taxon>
        <taxon>Tilletiales</taxon>
        <taxon>Tilletiaceae</taxon>
        <taxon>Tilletia</taxon>
    </lineage>
</organism>
<dbReference type="AlphaFoldDB" id="A0A177T456"/>
<dbReference type="Proteomes" id="UP000077671">
    <property type="component" value="Unassembled WGS sequence"/>
</dbReference>
<protein>
    <submittedName>
        <fullName evidence="1">Uncharacterized protein</fullName>
    </submittedName>
</protein>